<dbReference type="OrthoDB" id="161570at2759"/>
<reference evidence="3 4" key="1">
    <citation type="submission" date="2019-03" db="EMBL/GenBank/DDBJ databases">
        <authorList>
            <person name="Gaulin E."/>
            <person name="Dumas B."/>
        </authorList>
    </citation>
    <scope>NUCLEOTIDE SEQUENCE [LARGE SCALE GENOMIC DNA]</scope>
    <source>
        <strain evidence="3">CBS 568.67</strain>
    </source>
</reference>
<accession>A0A485LQN3</accession>
<organism evidence="3 4">
    <name type="scientific">Aphanomyces stellatus</name>
    <dbReference type="NCBI Taxonomy" id="120398"/>
    <lineage>
        <taxon>Eukaryota</taxon>
        <taxon>Sar</taxon>
        <taxon>Stramenopiles</taxon>
        <taxon>Oomycota</taxon>
        <taxon>Saprolegniomycetes</taxon>
        <taxon>Saprolegniales</taxon>
        <taxon>Verrucalvaceae</taxon>
        <taxon>Aphanomyces</taxon>
    </lineage>
</organism>
<gene>
    <name evidence="3" type="primary">Aste57867_24118</name>
    <name evidence="2" type="ORF">As57867_024044</name>
    <name evidence="3" type="ORF">ASTE57867_24118</name>
</gene>
<evidence type="ECO:0000313" key="4">
    <source>
        <dbReference type="Proteomes" id="UP000332933"/>
    </source>
</evidence>
<name>A0A485LQN3_9STRA</name>
<dbReference type="Gene3D" id="2.30.30.140">
    <property type="match status" value="1"/>
</dbReference>
<protein>
    <submittedName>
        <fullName evidence="3">Aste57867_24118 protein</fullName>
    </submittedName>
</protein>
<dbReference type="AlphaFoldDB" id="A0A485LQN3"/>
<feature type="coiled-coil region" evidence="1">
    <location>
        <begin position="151"/>
        <end position="178"/>
    </location>
</feature>
<sequence length="396" mass="44079">MAHDVPLEPPPAPYFRLAHVRFPSQPDNLFRAEVSSATLPSRIWLESRRTKAQWDCTITSTQAHAPADAPYVLPPAVVMDALERGLNLVDEGGAPDESKAGRSPPVGDCKIDFVQGDADVDGILYLSFPLGYIKMEASYAFPMTPLVLQRVDTLEATIRDLTDELSDYRRQSAKKRRLGDDDGLVTCVAMEDDAPCVDVDLCVVPATSMVLEEGRKYHWQPLGKGQFAVREAAAVAWRDALRKNNYVDGQDMRNKWYECRIVAADKTTVTLHYLGWRKMWDAKVARASPKIQPLHSCVPAWREHLDVGTSVEFCVQVAVRGRKEEWQVFDVADVMTDAPIKADDLGDDAGSRAASSSGIPRVLYDGPARRVQLQGRAEWIDISSELLCQRGTHVFL</sequence>
<evidence type="ECO:0000256" key="1">
    <source>
        <dbReference type="SAM" id="Coils"/>
    </source>
</evidence>
<evidence type="ECO:0000313" key="2">
    <source>
        <dbReference type="EMBL" id="KAF0683891.1"/>
    </source>
</evidence>
<evidence type="ECO:0000313" key="3">
    <source>
        <dbReference type="EMBL" id="VFU00760.1"/>
    </source>
</evidence>
<reference evidence="2" key="2">
    <citation type="submission" date="2019-06" db="EMBL/GenBank/DDBJ databases">
        <title>Genomics analysis of Aphanomyces spp. identifies a new class of oomycete effector associated with host adaptation.</title>
        <authorList>
            <person name="Gaulin E."/>
        </authorList>
    </citation>
    <scope>NUCLEOTIDE SEQUENCE</scope>
    <source>
        <strain evidence="2">CBS 578.67</strain>
    </source>
</reference>
<dbReference type="Proteomes" id="UP000332933">
    <property type="component" value="Unassembled WGS sequence"/>
</dbReference>
<keyword evidence="1" id="KW-0175">Coiled coil</keyword>
<dbReference type="EMBL" id="VJMH01007354">
    <property type="protein sequence ID" value="KAF0683891.1"/>
    <property type="molecule type" value="Genomic_DNA"/>
</dbReference>
<keyword evidence="4" id="KW-1185">Reference proteome</keyword>
<proteinExistence type="predicted"/>
<dbReference type="EMBL" id="CAADRA010007380">
    <property type="protein sequence ID" value="VFU00760.1"/>
    <property type="molecule type" value="Genomic_DNA"/>
</dbReference>